<feature type="non-terminal residue" evidence="1">
    <location>
        <position position="1"/>
    </location>
</feature>
<evidence type="ECO:0000313" key="2">
    <source>
        <dbReference type="Proteomes" id="UP000054018"/>
    </source>
</evidence>
<name>A0A0C9Z1U2_9AGAM</name>
<keyword evidence="2" id="KW-1185">Reference proteome</keyword>
<dbReference type="AlphaFoldDB" id="A0A0C9Z1U2"/>
<protein>
    <submittedName>
        <fullName evidence="1">Uncharacterized protein</fullName>
    </submittedName>
</protein>
<proteinExistence type="predicted"/>
<dbReference type="OrthoDB" id="3244185at2759"/>
<dbReference type="Proteomes" id="UP000054018">
    <property type="component" value="Unassembled WGS sequence"/>
</dbReference>
<dbReference type="HOGENOM" id="CLU_155374_0_1_1"/>
<evidence type="ECO:0000313" key="1">
    <source>
        <dbReference type="EMBL" id="KIK13943.1"/>
    </source>
</evidence>
<dbReference type="STRING" id="765257.A0A0C9Z1U2"/>
<dbReference type="EMBL" id="KN833965">
    <property type="protein sequence ID" value="KIK13943.1"/>
    <property type="molecule type" value="Genomic_DNA"/>
</dbReference>
<organism evidence="1 2">
    <name type="scientific">Pisolithus microcarpus 441</name>
    <dbReference type="NCBI Taxonomy" id="765257"/>
    <lineage>
        <taxon>Eukaryota</taxon>
        <taxon>Fungi</taxon>
        <taxon>Dikarya</taxon>
        <taxon>Basidiomycota</taxon>
        <taxon>Agaricomycotina</taxon>
        <taxon>Agaricomycetes</taxon>
        <taxon>Agaricomycetidae</taxon>
        <taxon>Boletales</taxon>
        <taxon>Sclerodermatineae</taxon>
        <taxon>Pisolithaceae</taxon>
        <taxon>Pisolithus</taxon>
    </lineage>
</organism>
<gene>
    <name evidence="1" type="ORF">PISMIDRAFT_117951</name>
</gene>
<reference evidence="2" key="2">
    <citation type="submission" date="2015-01" db="EMBL/GenBank/DDBJ databases">
        <title>Evolutionary Origins and Diversification of the Mycorrhizal Mutualists.</title>
        <authorList>
            <consortium name="DOE Joint Genome Institute"/>
            <consortium name="Mycorrhizal Genomics Consortium"/>
            <person name="Kohler A."/>
            <person name="Kuo A."/>
            <person name="Nagy L.G."/>
            <person name="Floudas D."/>
            <person name="Copeland A."/>
            <person name="Barry K.W."/>
            <person name="Cichocki N."/>
            <person name="Veneault-Fourrey C."/>
            <person name="LaButti K."/>
            <person name="Lindquist E.A."/>
            <person name="Lipzen A."/>
            <person name="Lundell T."/>
            <person name="Morin E."/>
            <person name="Murat C."/>
            <person name="Riley R."/>
            <person name="Ohm R."/>
            <person name="Sun H."/>
            <person name="Tunlid A."/>
            <person name="Henrissat B."/>
            <person name="Grigoriev I.V."/>
            <person name="Hibbett D.S."/>
            <person name="Martin F."/>
        </authorList>
    </citation>
    <scope>NUCLEOTIDE SEQUENCE [LARGE SCALE GENOMIC DNA]</scope>
    <source>
        <strain evidence="2">441</strain>
    </source>
</reference>
<sequence length="86" mass="9976">LAYVEWFTALQQHDPVSSLYIITHSTRNRSRNVSVISVDRIIRPCHLQVRCGREISKDWTADSVIEKAASFYVNSYIDLDMFLSLE</sequence>
<accession>A0A0C9Z1U2</accession>
<reference evidence="1 2" key="1">
    <citation type="submission" date="2014-04" db="EMBL/GenBank/DDBJ databases">
        <authorList>
            <consortium name="DOE Joint Genome Institute"/>
            <person name="Kuo A."/>
            <person name="Kohler A."/>
            <person name="Costa M.D."/>
            <person name="Nagy L.G."/>
            <person name="Floudas D."/>
            <person name="Copeland A."/>
            <person name="Barry K.W."/>
            <person name="Cichocki N."/>
            <person name="Veneault-Fourrey C."/>
            <person name="LaButti K."/>
            <person name="Lindquist E.A."/>
            <person name="Lipzen A."/>
            <person name="Lundell T."/>
            <person name="Morin E."/>
            <person name="Murat C."/>
            <person name="Sun H."/>
            <person name="Tunlid A."/>
            <person name="Henrissat B."/>
            <person name="Grigoriev I.V."/>
            <person name="Hibbett D.S."/>
            <person name="Martin F."/>
            <person name="Nordberg H.P."/>
            <person name="Cantor M.N."/>
            <person name="Hua S.X."/>
        </authorList>
    </citation>
    <scope>NUCLEOTIDE SEQUENCE [LARGE SCALE GENOMIC DNA]</scope>
    <source>
        <strain evidence="1 2">441</strain>
    </source>
</reference>